<dbReference type="PANTHER" id="PTHR33495:SF2">
    <property type="entry name" value="ANTI-SIGMA FACTOR ANTAGONIST TM_1081-RELATED"/>
    <property type="match status" value="1"/>
</dbReference>
<comment type="similarity">
    <text evidence="1 2">Belongs to the anti-sigma-factor antagonist family.</text>
</comment>
<sequence length="110" mass="11906">MQIDETMDGDVLILSIQGRLDSNTSKQLDEVLTNQVQNRPAVVLDFSGLEYISSAGLRVLLKGAKQARASNGKLALCSLSPHVREVFDISGFSNIFSIQADRQTALAAVK</sequence>
<dbReference type="Pfam" id="PF01740">
    <property type="entry name" value="STAS"/>
    <property type="match status" value="1"/>
</dbReference>
<dbReference type="Gene3D" id="3.30.750.24">
    <property type="entry name" value="STAS domain"/>
    <property type="match status" value="1"/>
</dbReference>
<evidence type="ECO:0000313" key="4">
    <source>
        <dbReference type="EMBL" id="MDF2095506.1"/>
    </source>
</evidence>
<accession>A0ABT5YKN5</accession>
<dbReference type="RefSeq" id="WP_275820997.1">
    <property type="nucleotide sequence ID" value="NZ_JARHUD010000003.1"/>
</dbReference>
<evidence type="ECO:0000256" key="1">
    <source>
        <dbReference type="ARBA" id="ARBA00009013"/>
    </source>
</evidence>
<evidence type="ECO:0000256" key="2">
    <source>
        <dbReference type="RuleBase" id="RU003749"/>
    </source>
</evidence>
<evidence type="ECO:0000259" key="3">
    <source>
        <dbReference type="PROSITE" id="PS50801"/>
    </source>
</evidence>
<organism evidence="4 5">
    <name type="scientific">Aquibaculum arenosum</name>
    <dbReference type="NCBI Taxonomy" id="3032591"/>
    <lineage>
        <taxon>Bacteria</taxon>
        <taxon>Pseudomonadati</taxon>
        <taxon>Pseudomonadota</taxon>
        <taxon>Alphaproteobacteria</taxon>
        <taxon>Rhodospirillales</taxon>
        <taxon>Rhodovibrionaceae</taxon>
        <taxon>Aquibaculum</taxon>
    </lineage>
</organism>
<dbReference type="InterPro" id="IPR036513">
    <property type="entry name" value="STAS_dom_sf"/>
</dbReference>
<dbReference type="InterPro" id="IPR003658">
    <property type="entry name" value="Anti-sigma_ant"/>
</dbReference>
<dbReference type="PANTHER" id="PTHR33495">
    <property type="entry name" value="ANTI-SIGMA FACTOR ANTAGONIST TM_1081-RELATED-RELATED"/>
    <property type="match status" value="1"/>
</dbReference>
<dbReference type="CDD" id="cd07043">
    <property type="entry name" value="STAS_anti-anti-sigma_factors"/>
    <property type="match status" value="1"/>
</dbReference>
<dbReference type="PROSITE" id="PS50801">
    <property type="entry name" value="STAS"/>
    <property type="match status" value="1"/>
</dbReference>
<feature type="domain" description="STAS" evidence="3">
    <location>
        <begin position="1"/>
        <end position="109"/>
    </location>
</feature>
<dbReference type="Proteomes" id="UP001215503">
    <property type="component" value="Unassembled WGS sequence"/>
</dbReference>
<dbReference type="EMBL" id="JARHUD010000003">
    <property type="protein sequence ID" value="MDF2095506.1"/>
    <property type="molecule type" value="Genomic_DNA"/>
</dbReference>
<protein>
    <recommendedName>
        <fullName evidence="2">Anti-sigma factor antagonist</fullName>
    </recommendedName>
</protein>
<proteinExistence type="inferred from homology"/>
<evidence type="ECO:0000313" key="5">
    <source>
        <dbReference type="Proteomes" id="UP001215503"/>
    </source>
</evidence>
<keyword evidence="5" id="KW-1185">Reference proteome</keyword>
<name>A0ABT5YKN5_9PROT</name>
<reference evidence="4 5" key="1">
    <citation type="submission" date="2023-03" db="EMBL/GenBank/DDBJ databases">
        <title>Fodinicurvata sp. CAU 1616 isolated from sea sendiment.</title>
        <authorList>
            <person name="Kim W."/>
        </authorList>
    </citation>
    <scope>NUCLEOTIDE SEQUENCE [LARGE SCALE GENOMIC DNA]</scope>
    <source>
        <strain evidence="4 5">CAU 1616</strain>
    </source>
</reference>
<dbReference type="NCBIfam" id="TIGR00377">
    <property type="entry name" value="ant_ant_sig"/>
    <property type="match status" value="1"/>
</dbReference>
<dbReference type="SUPFAM" id="SSF52091">
    <property type="entry name" value="SpoIIaa-like"/>
    <property type="match status" value="1"/>
</dbReference>
<comment type="caution">
    <text evidence="4">The sequence shown here is derived from an EMBL/GenBank/DDBJ whole genome shotgun (WGS) entry which is preliminary data.</text>
</comment>
<gene>
    <name evidence="4" type="ORF">P2G67_05915</name>
</gene>
<dbReference type="InterPro" id="IPR002645">
    <property type="entry name" value="STAS_dom"/>
</dbReference>